<dbReference type="Proteomes" id="UP000011724">
    <property type="component" value="Chromosome"/>
</dbReference>
<protein>
    <submittedName>
        <fullName evidence="1">Uncharacterized protein</fullName>
    </submittedName>
</protein>
<evidence type="ECO:0000313" key="1">
    <source>
        <dbReference type="EMBL" id="CCH50464.1"/>
    </source>
</evidence>
<name>M1WSY1_PSEP2</name>
<reference evidence="2" key="2">
    <citation type="journal article" date="2013" name="Stand. Genomic Sci.">
        <title>Complete genome sequence of Desulfocapsa sulfexigens, a marine deltaproteobacterium specialized in disproportionating inorganic sulfur compounds.</title>
        <authorList>
            <person name="Finster K.W."/>
            <person name="Kjeldsen K.U."/>
            <person name="Kube M."/>
            <person name="Reinhardt R."/>
            <person name="Mussmann M."/>
            <person name="Amann R."/>
            <person name="Schreiber L."/>
        </authorList>
    </citation>
    <scope>NUCLEOTIDE SEQUENCE [LARGE SCALE GENOMIC DNA]</scope>
    <source>
        <strain evidence="2">DSM 10523 / SB164P1</strain>
    </source>
</reference>
<gene>
    <name evidence="1" type="ordered locus">BN4_20402</name>
</gene>
<dbReference type="AlphaFoldDB" id="M1WSY1"/>
<sequence length="75" mass="8613">MKPLLARIERFHGQLHTSAKSIQKNKRLITPRFDDEIHKRKEERLAWMESIAAALANRTNRSLTDGNATIGTTQE</sequence>
<evidence type="ECO:0000313" key="2">
    <source>
        <dbReference type="Proteomes" id="UP000011724"/>
    </source>
</evidence>
<dbReference type="STRING" id="1322246.BN4_20402"/>
<dbReference type="EMBL" id="FO203427">
    <property type="protein sequence ID" value="CCH50464.1"/>
    <property type="molecule type" value="Genomic_DNA"/>
</dbReference>
<keyword evidence="2" id="KW-1185">Reference proteome</keyword>
<accession>M1WSY1</accession>
<organism evidence="1 2">
    <name type="scientific">Pseudodesulfovibrio piezophilus (strain DSM 21447 / JCM 15486 / C1TLV30)</name>
    <name type="common">Desulfovibrio piezophilus</name>
    <dbReference type="NCBI Taxonomy" id="1322246"/>
    <lineage>
        <taxon>Bacteria</taxon>
        <taxon>Pseudomonadati</taxon>
        <taxon>Thermodesulfobacteriota</taxon>
        <taxon>Desulfovibrionia</taxon>
        <taxon>Desulfovibrionales</taxon>
        <taxon>Desulfovibrionaceae</taxon>
    </lineage>
</organism>
<dbReference type="KEGG" id="dpi:BN4_20402"/>
<reference evidence="1 2" key="1">
    <citation type="journal article" date="2013" name="PLoS ONE">
        <title>The first genomic and proteomic characterization of a deep-sea sulfate reducer: insights into the piezophilic lifestyle of Desulfovibrio piezophilus.</title>
        <authorList>
            <person name="Pradel N."/>
            <person name="Ji B."/>
            <person name="Gimenez G."/>
            <person name="Talla E."/>
            <person name="Lenoble P."/>
            <person name="Garel M."/>
            <person name="Tamburini C."/>
            <person name="Fourquet P."/>
            <person name="Lebrun R."/>
            <person name="Bertin P."/>
            <person name="Denis Y."/>
            <person name="Pophillat M."/>
            <person name="Barbe V."/>
            <person name="Ollivier B."/>
            <person name="Dolla A."/>
        </authorList>
    </citation>
    <scope>NUCLEOTIDE SEQUENCE [LARGE SCALE GENOMIC DNA]</scope>
    <source>
        <strain evidence="2">DSM 10523 / SB164P1</strain>
    </source>
</reference>
<proteinExistence type="predicted"/>
<dbReference type="HOGENOM" id="CLU_2665156_0_0_7"/>